<feature type="domain" description="AP-3 complex subunit delta" evidence="2">
    <location>
        <begin position="2"/>
        <end position="129"/>
    </location>
</feature>
<feature type="non-terminal residue" evidence="3">
    <location>
        <position position="146"/>
    </location>
</feature>
<gene>
    <name evidence="3" type="ORF">OXD698_LOCUS50671</name>
</gene>
<protein>
    <recommendedName>
        <fullName evidence="2">AP-3 complex subunit delta domain-containing protein</fullName>
    </recommendedName>
</protein>
<feature type="non-terminal residue" evidence="3">
    <location>
        <position position="1"/>
    </location>
</feature>
<evidence type="ECO:0000313" key="3">
    <source>
        <dbReference type="EMBL" id="CAF4386765.1"/>
    </source>
</evidence>
<dbReference type="Proteomes" id="UP000663844">
    <property type="component" value="Unassembled WGS sequence"/>
</dbReference>
<evidence type="ECO:0000256" key="1">
    <source>
        <dbReference type="SAM" id="MobiDB-lite"/>
    </source>
</evidence>
<dbReference type="Pfam" id="PF06375">
    <property type="entry name" value="AP3D1"/>
    <property type="match status" value="1"/>
</dbReference>
<organism evidence="3 4">
    <name type="scientific">Adineta steineri</name>
    <dbReference type="NCBI Taxonomy" id="433720"/>
    <lineage>
        <taxon>Eukaryota</taxon>
        <taxon>Metazoa</taxon>
        <taxon>Spiralia</taxon>
        <taxon>Gnathifera</taxon>
        <taxon>Rotifera</taxon>
        <taxon>Eurotatoria</taxon>
        <taxon>Bdelloidea</taxon>
        <taxon>Adinetida</taxon>
        <taxon>Adinetidae</taxon>
        <taxon>Adineta</taxon>
    </lineage>
</organism>
<sequence length="146" mass="16139">TDASPISSNTNDQSQTKTSTGAFPANLQLSLSDQLYRQSKIDEENRRLKKKSKTDNGSSKKGKKSTKKSDSTTVDEVDEDLYPIIKVTRGGELPEGVTESGNEDNENDEPSGKHKKYDPHQALKNINFDEKPVQIIAPPIVQKPEP</sequence>
<feature type="compositionally biased region" description="Polar residues" evidence="1">
    <location>
        <begin position="1"/>
        <end position="37"/>
    </location>
</feature>
<evidence type="ECO:0000259" key="2">
    <source>
        <dbReference type="SMART" id="SM01354"/>
    </source>
</evidence>
<reference evidence="3" key="1">
    <citation type="submission" date="2021-02" db="EMBL/GenBank/DDBJ databases">
        <authorList>
            <person name="Nowell W R."/>
        </authorList>
    </citation>
    <scope>NUCLEOTIDE SEQUENCE</scope>
</reference>
<dbReference type="GO" id="GO:0030123">
    <property type="term" value="C:AP-3 adaptor complex"/>
    <property type="evidence" value="ECO:0007669"/>
    <property type="project" value="InterPro"/>
</dbReference>
<proteinExistence type="predicted"/>
<evidence type="ECO:0000313" key="4">
    <source>
        <dbReference type="Proteomes" id="UP000663844"/>
    </source>
</evidence>
<dbReference type="AlphaFoldDB" id="A0A820ND92"/>
<name>A0A820ND92_9BILA</name>
<dbReference type="EMBL" id="CAJOAZ010024687">
    <property type="protein sequence ID" value="CAF4386765.1"/>
    <property type="molecule type" value="Genomic_DNA"/>
</dbReference>
<dbReference type="SMART" id="SM01354">
    <property type="entry name" value="BLVR"/>
    <property type="match status" value="1"/>
</dbReference>
<comment type="caution">
    <text evidence="3">The sequence shown here is derived from an EMBL/GenBank/DDBJ whole genome shotgun (WGS) entry which is preliminary data.</text>
</comment>
<feature type="region of interest" description="Disordered" evidence="1">
    <location>
        <begin position="1"/>
        <end position="119"/>
    </location>
</feature>
<dbReference type="GO" id="GO:0015031">
    <property type="term" value="P:protein transport"/>
    <property type="evidence" value="ECO:0007669"/>
    <property type="project" value="InterPro"/>
</dbReference>
<dbReference type="InterPro" id="IPR010474">
    <property type="entry name" value="AP3D_dom_metazoa"/>
</dbReference>
<accession>A0A820ND92</accession>